<feature type="region of interest" description="Disordered" evidence="1">
    <location>
        <begin position="1"/>
        <end position="109"/>
    </location>
</feature>
<evidence type="ECO:0000313" key="3">
    <source>
        <dbReference type="Proteomes" id="UP001176941"/>
    </source>
</evidence>
<accession>A0ABN9A3M9</accession>
<protein>
    <submittedName>
        <fullName evidence="2">Uncharacterized protein</fullName>
    </submittedName>
</protein>
<organism evidence="2 3">
    <name type="scientific">Rangifer tarandus platyrhynchus</name>
    <name type="common">Svalbard reindeer</name>
    <dbReference type="NCBI Taxonomy" id="3082113"/>
    <lineage>
        <taxon>Eukaryota</taxon>
        <taxon>Metazoa</taxon>
        <taxon>Chordata</taxon>
        <taxon>Craniata</taxon>
        <taxon>Vertebrata</taxon>
        <taxon>Euteleostomi</taxon>
        <taxon>Mammalia</taxon>
        <taxon>Eutheria</taxon>
        <taxon>Laurasiatheria</taxon>
        <taxon>Artiodactyla</taxon>
        <taxon>Ruminantia</taxon>
        <taxon>Pecora</taxon>
        <taxon>Cervidae</taxon>
        <taxon>Odocoileinae</taxon>
        <taxon>Rangifer</taxon>
    </lineage>
</organism>
<dbReference type="Proteomes" id="UP001176941">
    <property type="component" value="Chromosome X"/>
</dbReference>
<gene>
    <name evidence="2" type="ORF">MRATA1EN1_LOCUS29192</name>
</gene>
<feature type="compositionally biased region" description="Basic and acidic residues" evidence="1">
    <location>
        <begin position="32"/>
        <end position="50"/>
    </location>
</feature>
<keyword evidence="3" id="KW-1185">Reference proteome</keyword>
<name>A0ABN9A3M9_RANTA</name>
<dbReference type="EMBL" id="OX460343">
    <property type="protein sequence ID" value="CAI9180230.1"/>
    <property type="molecule type" value="Genomic_DNA"/>
</dbReference>
<sequence>MRPGQSCRGGNGRQRAQELRPEPFGRGTRLGEGIESRGRRESGLCARSDDPGTCCRGPDPRPSSGRLRIPAVTSVFLGDGRGEGAVPRDGALFPEAPADASPEGPEPRSPRFVLLQRLSCREAASCSGNVQSYRISRQLADIKAAFQI</sequence>
<evidence type="ECO:0000313" key="2">
    <source>
        <dbReference type="EMBL" id="CAI9180230.1"/>
    </source>
</evidence>
<proteinExistence type="predicted"/>
<reference evidence="2" key="1">
    <citation type="submission" date="2023-04" db="EMBL/GenBank/DDBJ databases">
        <authorList>
            <consortium name="ELIXIR-Norway"/>
        </authorList>
    </citation>
    <scope>NUCLEOTIDE SEQUENCE [LARGE SCALE GENOMIC DNA]</scope>
</reference>
<evidence type="ECO:0000256" key="1">
    <source>
        <dbReference type="SAM" id="MobiDB-lite"/>
    </source>
</evidence>